<sequence>IQGANDKGHAGVCDVANGIAVWRQKRGETFQVQMEERSSSETQPEIIGFCASGGLDLNLSLLRVDHQEGK</sequence>
<dbReference type="EMBL" id="OW240917">
    <property type="protein sequence ID" value="CAH2301938.1"/>
    <property type="molecule type" value="Genomic_DNA"/>
</dbReference>
<organism evidence="1 2">
    <name type="scientific">Pelobates cultripes</name>
    <name type="common">Western spadefoot toad</name>
    <dbReference type="NCBI Taxonomy" id="61616"/>
    <lineage>
        <taxon>Eukaryota</taxon>
        <taxon>Metazoa</taxon>
        <taxon>Chordata</taxon>
        <taxon>Craniata</taxon>
        <taxon>Vertebrata</taxon>
        <taxon>Euteleostomi</taxon>
        <taxon>Amphibia</taxon>
        <taxon>Batrachia</taxon>
        <taxon>Anura</taxon>
        <taxon>Pelobatoidea</taxon>
        <taxon>Pelobatidae</taxon>
        <taxon>Pelobates</taxon>
    </lineage>
</organism>
<protein>
    <submittedName>
        <fullName evidence="1">Uncharacterized protein</fullName>
    </submittedName>
</protein>
<evidence type="ECO:0000313" key="2">
    <source>
        <dbReference type="Proteomes" id="UP001295444"/>
    </source>
</evidence>
<feature type="non-terminal residue" evidence="1">
    <location>
        <position position="1"/>
    </location>
</feature>
<feature type="non-terminal residue" evidence="1">
    <location>
        <position position="70"/>
    </location>
</feature>
<accession>A0AAD1SHW9</accession>
<proteinExistence type="predicted"/>
<keyword evidence="2" id="KW-1185">Reference proteome</keyword>
<name>A0AAD1SHW9_PELCU</name>
<dbReference type="AlphaFoldDB" id="A0AAD1SHW9"/>
<dbReference type="Proteomes" id="UP001295444">
    <property type="component" value="Chromosome 06"/>
</dbReference>
<gene>
    <name evidence="1" type="ORF">PECUL_23A059819</name>
</gene>
<evidence type="ECO:0000313" key="1">
    <source>
        <dbReference type="EMBL" id="CAH2301938.1"/>
    </source>
</evidence>
<reference evidence="1" key="1">
    <citation type="submission" date="2022-03" db="EMBL/GenBank/DDBJ databases">
        <authorList>
            <person name="Alioto T."/>
            <person name="Alioto T."/>
            <person name="Gomez Garrido J."/>
        </authorList>
    </citation>
    <scope>NUCLEOTIDE SEQUENCE</scope>
</reference>